<dbReference type="Gene3D" id="1.20.1280.140">
    <property type="match status" value="1"/>
</dbReference>
<dbReference type="PANTHER" id="PTHR38123">
    <property type="entry name" value="CELL WALL SERINE-THREONINE-RICH GALACTOMANNOPROTEIN MP1 (AFU_ORTHOLOGUE AFUA_4G03240)"/>
    <property type="match status" value="1"/>
</dbReference>
<dbReference type="GO" id="GO:0005576">
    <property type="term" value="C:extracellular region"/>
    <property type="evidence" value="ECO:0007669"/>
    <property type="project" value="TreeGrafter"/>
</dbReference>
<sequence>MFQAIYNVHLKDRLRSKRVKSRFEPSRISNPYFTIAARQRADQLIGITNLFILATAALATVIPRESPDFAQIHKSIDELNSSFASLSADIKNFNATAILSDLQNACSVIHQGGSDVASFNKTVSENEALVITYYIRNAMQPAIDETILDLRKAKARLNRAGVLEDVAQKLEELRNFVVALGAALLSKTPESKKSDAQEVLDGIVASLKDAVAALKS</sequence>
<proteinExistence type="predicted"/>
<dbReference type="OrthoDB" id="3630967at2759"/>
<dbReference type="PANTHER" id="PTHR38123:SF6">
    <property type="entry name" value="CELL WALL SERINE-THREONINE-RICH GALACTOMANNOPROTEIN MP1 (AFU_ORTHOLOGUE AFUA_4G03240)"/>
    <property type="match status" value="1"/>
</dbReference>
<name>A0A6A6FE91_9PEZI</name>
<protein>
    <submittedName>
        <fullName evidence="1">Uncharacterized protein</fullName>
    </submittedName>
</protein>
<reference evidence="1" key="1">
    <citation type="journal article" date="2020" name="Stud. Mycol.">
        <title>101 Dothideomycetes genomes: a test case for predicting lifestyles and emergence of pathogens.</title>
        <authorList>
            <person name="Haridas S."/>
            <person name="Albert R."/>
            <person name="Binder M."/>
            <person name="Bloem J."/>
            <person name="Labutti K."/>
            <person name="Salamov A."/>
            <person name="Andreopoulos B."/>
            <person name="Baker S."/>
            <person name="Barry K."/>
            <person name="Bills G."/>
            <person name="Bluhm B."/>
            <person name="Cannon C."/>
            <person name="Castanera R."/>
            <person name="Culley D."/>
            <person name="Daum C."/>
            <person name="Ezra D."/>
            <person name="Gonzalez J."/>
            <person name="Henrissat B."/>
            <person name="Kuo A."/>
            <person name="Liang C."/>
            <person name="Lipzen A."/>
            <person name="Lutzoni F."/>
            <person name="Magnuson J."/>
            <person name="Mondo S."/>
            <person name="Nolan M."/>
            <person name="Ohm R."/>
            <person name="Pangilinan J."/>
            <person name="Park H.-J."/>
            <person name="Ramirez L."/>
            <person name="Alfaro M."/>
            <person name="Sun H."/>
            <person name="Tritt A."/>
            <person name="Yoshinaga Y."/>
            <person name="Zwiers L.-H."/>
            <person name="Turgeon B."/>
            <person name="Goodwin S."/>
            <person name="Spatafora J."/>
            <person name="Crous P."/>
            <person name="Grigoriev I."/>
        </authorList>
    </citation>
    <scope>NUCLEOTIDE SEQUENCE</scope>
    <source>
        <strain evidence="1">SCOH1-5</strain>
    </source>
</reference>
<evidence type="ECO:0000313" key="2">
    <source>
        <dbReference type="Proteomes" id="UP000799539"/>
    </source>
</evidence>
<evidence type="ECO:0000313" key="1">
    <source>
        <dbReference type="EMBL" id="KAF2211673.1"/>
    </source>
</evidence>
<gene>
    <name evidence="1" type="ORF">CERZMDRAFT_98102</name>
</gene>
<keyword evidence="2" id="KW-1185">Reference proteome</keyword>
<dbReference type="EMBL" id="ML992675">
    <property type="protein sequence ID" value="KAF2211673.1"/>
    <property type="molecule type" value="Genomic_DNA"/>
</dbReference>
<dbReference type="AlphaFoldDB" id="A0A6A6FE91"/>
<dbReference type="Proteomes" id="UP000799539">
    <property type="component" value="Unassembled WGS sequence"/>
</dbReference>
<dbReference type="Pfam" id="PF12296">
    <property type="entry name" value="HsbA"/>
    <property type="match status" value="1"/>
</dbReference>
<dbReference type="InterPro" id="IPR021054">
    <property type="entry name" value="Cell_wall_mannoprotein_1"/>
</dbReference>
<accession>A0A6A6FE91</accession>
<organism evidence="1 2">
    <name type="scientific">Cercospora zeae-maydis SCOH1-5</name>
    <dbReference type="NCBI Taxonomy" id="717836"/>
    <lineage>
        <taxon>Eukaryota</taxon>
        <taxon>Fungi</taxon>
        <taxon>Dikarya</taxon>
        <taxon>Ascomycota</taxon>
        <taxon>Pezizomycotina</taxon>
        <taxon>Dothideomycetes</taxon>
        <taxon>Dothideomycetidae</taxon>
        <taxon>Mycosphaerellales</taxon>
        <taxon>Mycosphaerellaceae</taxon>
        <taxon>Cercospora</taxon>
    </lineage>
</organism>